<comment type="cofactor">
    <cofactor evidence="2">
        <name>Mn(2+)</name>
        <dbReference type="ChEBI" id="CHEBI:29035"/>
    </cofactor>
</comment>
<evidence type="ECO:0000256" key="6">
    <source>
        <dbReference type="ARBA" id="ARBA00012180"/>
    </source>
</evidence>
<evidence type="ECO:0000259" key="14">
    <source>
        <dbReference type="PROSITE" id="PS51975"/>
    </source>
</evidence>
<dbReference type="GO" id="GO:0043137">
    <property type="term" value="P:DNA replication, removal of RNA primer"/>
    <property type="evidence" value="ECO:0007669"/>
    <property type="project" value="TreeGrafter"/>
</dbReference>
<evidence type="ECO:0000256" key="1">
    <source>
        <dbReference type="ARBA" id="ARBA00000077"/>
    </source>
</evidence>
<feature type="domain" description="RNase H type-2" evidence="14">
    <location>
        <begin position="10"/>
        <end position="205"/>
    </location>
</feature>
<keyword evidence="12" id="KW-0378">Hydrolase</keyword>
<comment type="cofactor">
    <cofactor evidence="3">
        <name>Mg(2+)</name>
        <dbReference type="ChEBI" id="CHEBI:18420"/>
    </cofactor>
</comment>
<evidence type="ECO:0000256" key="11">
    <source>
        <dbReference type="ARBA" id="ARBA00022759"/>
    </source>
</evidence>
<accession>A0A6C0CF59</accession>
<dbReference type="GO" id="GO:0004523">
    <property type="term" value="F:RNA-DNA hybrid ribonuclease activity"/>
    <property type="evidence" value="ECO:0007669"/>
    <property type="project" value="UniProtKB-EC"/>
</dbReference>
<comment type="catalytic activity">
    <reaction evidence="1">
        <text>Endonucleolytic cleavage to 5'-phosphomonoester.</text>
        <dbReference type="EC" id="3.1.26.4"/>
    </reaction>
</comment>
<dbReference type="EC" id="3.1.26.4" evidence="6"/>
<keyword evidence="9" id="KW-0540">Nuclease</keyword>
<evidence type="ECO:0000256" key="5">
    <source>
        <dbReference type="ARBA" id="ARBA00007383"/>
    </source>
</evidence>
<dbReference type="InterPro" id="IPR024567">
    <property type="entry name" value="RNase_HII/HIII_dom"/>
</dbReference>
<dbReference type="PANTHER" id="PTHR10954:SF18">
    <property type="entry name" value="RIBONUCLEASE HII"/>
    <property type="match status" value="1"/>
</dbReference>
<proteinExistence type="inferred from homology"/>
<protein>
    <recommendedName>
        <fullName evidence="7">Ribonuclease HII</fullName>
        <ecNumber evidence="6">3.1.26.4</ecNumber>
    </recommendedName>
</protein>
<dbReference type="SUPFAM" id="SSF53098">
    <property type="entry name" value="Ribonuclease H-like"/>
    <property type="match status" value="1"/>
</dbReference>
<evidence type="ECO:0000313" key="15">
    <source>
        <dbReference type="EMBL" id="QHT02782.1"/>
    </source>
</evidence>
<dbReference type="NCBIfam" id="NF000595">
    <property type="entry name" value="PRK00015.1-3"/>
    <property type="match status" value="1"/>
</dbReference>
<dbReference type="Gene3D" id="3.30.420.10">
    <property type="entry name" value="Ribonuclease H-like superfamily/Ribonuclease H"/>
    <property type="match status" value="1"/>
</dbReference>
<dbReference type="AlphaFoldDB" id="A0A6C0CF59"/>
<evidence type="ECO:0000256" key="4">
    <source>
        <dbReference type="ARBA" id="ARBA00004496"/>
    </source>
</evidence>
<dbReference type="GO" id="GO:0032299">
    <property type="term" value="C:ribonuclease H2 complex"/>
    <property type="evidence" value="ECO:0007669"/>
    <property type="project" value="TreeGrafter"/>
</dbReference>
<keyword evidence="8" id="KW-0963">Cytoplasm</keyword>
<dbReference type="GO" id="GO:0046872">
    <property type="term" value="F:metal ion binding"/>
    <property type="evidence" value="ECO:0007669"/>
    <property type="project" value="UniProtKB-KW"/>
</dbReference>
<keyword evidence="11" id="KW-0255">Endonuclease</keyword>
<dbReference type="GO" id="GO:0006298">
    <property type="term" value="P:mismatch repair"/>
    <property type="evidence" value="ECO:0007669"/>
    <property type="project" value="TreeGrafter"/>
</dbReference>
<evidence type="ECO:0000256" key="12">
    <source>
        <dbReference type="ARBA" id="ARBA00022801"/>
    </source>
</evidence>
<dbReference type="InterPro" id="IPR036397">
    <property type="entry name" value="RNaseH_sf"/>
</dbReference>
<comment type="subcellular location">
    <subcellularLocation>
        <location evidence="4">Cytoplasm</location>
    </subcellularLocation>
</comment>
<evidence type="ECO:0000256" key="9">
    <source>
        <dbReference type="ARBA" id="ARBA00022722"/>
    </source>
</evidence>
<evidence type="ECO:0000256" key="13">
    <source>
        <dbReference type="ARBA" id="ARBA00023211"/>
    </source>
</evidence>
<evidence type="ECO:0000256" key="10">
    <source>
        <dbReference type="ARBA" id="ARBA00022723"/>
    </source>
</evidence>
<dbReference type="PROSITE" id="PS51975">
    <property type="entry name" value="RNASE_H_2"/>
    <property type="match status" value="1"/>
</dbReference>
<dbReference type="GO" id="GO:0005737">
    <property type="term" value="C:cytoplasm"/>
    <property type="evidence" value="ECO:0007669"/>
    <property type="project" value="UniProtKB-SubCell"/>
</dbReference>
<dbReference type="InterPro" id="IPR012337">
    <property type="entry name" value="RNaseH-like_sf"/>
</dbReference>
<evidence type="ECO:0000256" key="2">
    <source>
        <dbReference type="ARBA" id="ARBA00001936"/>
    </source>
</evidence>
<dbReference type="GO" id="GO:0003723">
    <property type="term" value="F:RNA binding"/>
    <property type="evidence" value="ECO:0007669"/>
    <property type="project" value="InterPro"/>
</dbReference>
<dbReference type="PANTHER" id="PTHR10954">
    <property type="entry name" value="RIBONUCLEASE H2 SUBUNIT A"/>
    <property type="match status" value="1"/>
</dbReference>
<reference evidence="15" key="1">
    <citation type="journal article" date="2020" name="Nature">
        <title>Giant virus diversity and host interactions through global metagenomics.</title>
        <authorList>
            <person name="Schulz F."/>
            <person name="Roux S."/>
            <person name="Paez-Espino D."/>
            <person name="Jungbluth S."/>
            <person name="Walsh D.A."/>
            <person name="Denef V.J."/>
            <person name="McMahon K.D."/>
            <person name="Konstantinidis K.T."/>
            <person name="Eloe-Fadrosh E.A."/>
            <person name="Kyrpides N.C."/>
            <person name="Woyke T."/>
        </authorList>
    </citation>
    <scope>NUCLEOTIDE SEQUENCE</scope>
    <source>
        <strain evidence="15">GVMAG-M-3300020595-32</strain>
    </source>
</reference>
<dbReference type="InterPro" id="IPR001352">
    <property type="entry name" value="RNase_HII/HIII"/>
</dbReference>
<evidence type="ECO:0000256" key="3">
    <source>
        <dbReference type="ARBA" id="ARBA00001946"/>
    </source>
</evidence>
<name>A0A6C0CF59_9ZZZZ</name>
<dbReference type="CDD" id="cd07182">
    <property type="entry name" value="RNase_HII_bacteria_HII_like"/>
    <property type="match status" value="1"/>
</dbReference>
<comment type="similarity">
    <text evidence="5">Belongs to the RNase HII family.</text>
</comment>
<dbReference type="InterPro" id="IPR022898">
    <property type="entry name" value="RNase_HII"/>
</dbReference>
<keyword evidence="13" id="KW-0464">Manganese</keyword>
<organism evidence="15">
    <name type="scientific">viral metagenome</name>
    <dbReference type="NCBI Taxonomy" id="1070528"/>
    <lineage>
        <taxon>unclassified sequences</taxon>
        <taxon>metagenomes</taxon>
        <taxon>organismal metagenomes</taxon>
    </lineage>
</organism>
<evidence type="ECO:0000256" key="8">
    <source>
        <dbReference type="ARBA" id="ARBA00022490"/>
    </source>
</evidence>
<sequence length="205" mass="23263">MLKQYLDGTKVEVGIDEAGRGCLFGPVTVAAVIWPHEDPDPNLEIKDSKKVGEKKRLILKDYIENNAIAWSVQFIPHEEIDKLNILQATMKGMHKCIDEIREQLEIDTILVDGNSFKMYTDENLDYLNHECVINGDNTYKSIAAASILAKTHRDNYIIELSKNNSELEKYGISKNKGYGTKIHMDALKEYGSTNGHRMSFKPCQN</sequence>
<dbReference type="Pfam" id="PF01351">
    <property type="entry name" value="RNase_HII"/>
    <property type="match status" value="1"/>
</dbReference>
<dbReference type="EMBL" id="MN739399">
    <property type="protein sequence ID" value="QHT02782.1"/>
    <property type="molecule type" value="Genomic_DNA"/>
</dbReference>
<evidence type="ECO:0000256" key="7">
    <source>
        <dbReference type="ARBA" id="ARBA00019179"/>
    </source>
</evidence>
<keyword evidence="10" id="KW-0479">Metal-binding</keyword>